<feature type="domain" description="DJ-1/PfpI" evidence="2">
    <location>
        <begin position="6"/>
        <end position="171"/>
    </location>
</feature>
<dbReference type="EMBL" id="CP003221">
    <property type="protein sequence ID" value="EGJ48520.1"/>
    <property type="molecule type" value="Genomic_DNA"/>
</dbReference>
<dbReference type="Pfam" id="PF01965">
    <property type="entry name" value="DJ-1_PfpI"/>
    <property type="match status" value="1"/>
</dbReference>
<dbReference type="NCBIfam" id="TIGR01382">
    <property type="entry name" value="PfpI"/>
    <property type="match status" value="1"/>
</dbReference>
<evidence type="ECO:0000259" key="2">
    <source>
        <dbReference type="Pfam" id="PF01965"/>
    </source>
</evidence>
<evidence type="ECO:0000256" key="1">
    <source>
        <dbReference type="ARBA" id="ARBA00008542"/>
    </source>
</evidence>
<dbReference type="AlphaFoldDB" id="F3YVC8"/>
<sequence length="175" mass="19027">MAVSGKKVLIITADEFEDTELLAPMYRLKEEGLQVDVAAPSKGKVKGKHGYEVEANLGVKDISMDGLDGYDLLFLPGGKAPSKLRDIKEVQEIAKAFDAKHKPIAAICHGPQILISAGLMQGKTATAYSEVQPELKKAGATVKDQEVVVEGNYVFSRNPNDIPAFNREMMKKLGR</sequence>
<name>F3YVC8_DESAF</name>
<dbReference type="KEGG" id="daf:Desaf_0160"/>
<dbReference type="InterPro" id="IPR002818">
    <property type="entry name" value="DJ-1/PfpI"/>
</dbReference>
<gene>
    <name evidence="3" type="ORF">Desaf_0160</name>
</gene>
<dbReference type="eggNOG" id="COG0693">
    <property type="taxonomic scope" value="Bacteria"/>
</dbReference>
<dbReference type="InterPro" id="IPR029062">
    <property type="entry name" value="Class_I_gatase-like"/>
</dbReference>
<dbReference type="PANTHER" id="PTHR42733">
    <property type="entry name" value="DJ-1 PROTEIN"/>
    <property type="match status" value="1"/>
</dbReference>
<dbReference type="HOGENOM" id="CLU_000445_44_4_7"/>
<dbReference type="SUPFAM" id="SSF52317">
    <property type="entry name" value="Class I glutamine amidotransferase-like"/>
    <property type="match status" value="1"/>
</dbReference>
<evidence type="ECO:0000313" key="4">
    <source>
        <dbReference type="Proteomes" id="UP000007844"/>
    </source>
</evidence>
<dbReference type="CDD" id="cd03134">
    <property type="entry name" value="GATase1_PfpI_like"/>
    <property type="match status" value="1"/>
</dbReference>
<dbReference type="PANTHER" id="PTHR42733:SF2">
    <property type="entry name" value="DJ-1_THIJ_PFPI FAMILY PROTEIN"/>
    <property type="match status" value="1"/>
</dbReference>
<dbReference type="GO" id="GO:0006508">
    <property type="term" value="P:proteolysis"/>
    <property type="evidence" value="ECO:0007669"/>
    <property type="project" value="UniProtKB-KW"/>
</dbReference>
<proteinExistence type="inferred from homology"/>
<reference evidence="3 4" key="1">
    <citation type="journal article" date="2011" name="J. Bacteriol.">
        <title>Genome sequence of the mercury-methylating and pleomorphic Desulfovibrio africanus Strain Walvis Bay.</title>
        <authorList>
            <person name="Brown S.D."/>
            <person name="Wall J.D."/>
            <person name="Kucken A.M."/>
            <person name="Gilmour C.C."/>
            <person name="Podar M."/>
            <person name="Brandt C.C."/>
            <person name="Teshima H."/>
            <person name="Detter J.C."/>
            <person name="Han C.S."/>
            <person name="Land M.L."/>
            <person name="Lucas S."/>
            <person name="Han J."/>
            <person name="Pennacchio L."/>
            <person name="Nolan M."/>
            <person name="Pitluck S."/>
            <person name="Woyke T."/>
            <person name="Goodwin L."/>
            <person name="Palumbo A.V."/>
            <person name="Elias D.A."/>
        </authorList>
    </citation>
    <scope>NUCLEOTIDE SEQUENCE [LARGE SCALE GENOMIC DNA]</scope>
    <source>
        <strain evidence="3 4">Walvis Bay</strain>
    </source>
</reference>
<keyword evidence="3" id="KW-0645">Protease</keyword>
<keyword evidence="4" id="KW-1185">Reference proteome</keyword>
<dbReference type="InterPro" id="IPR006286">
    <property type="entry name" value="C56_PfpI-like"/>
</dbReference>
<dbReference type="MEROPS" id="C56.001"/>
<dbReference type="Gene3D" id="3.40.50.880">
    <property type="match status" value="1"/>
</dbReference>
<keyword evidence="3" id="KW-0378">Hydrolase</keyword>
<dbReference type="RefSeq" id="WP_014258387.1">
    <property type="nucleotide sequence ID" value="NC_016629.1"/>
</dbReference>
<organism evidence="3 4">
    <name type="scientific">Desulfocurvibacter africanus subsp. africanus str. Walvis Bay</name>
    <dbReference type="NCBI Taxonomy" id="690850"/>
    <lineage>
        <taxon>Bacteria</taxon>
        <taxon>Pseudomonadati</taxon>
        <taxon>Thermodesulfobacteriota</taxon>
        <taxon>Desulfovibrionia</taxon>
        <taxon>Desulfovibrionales</taxon>
        <taxon>Desulfovibrionaceae</taxon>
        <taxon>Desulfocurvibacter</taxon>
    </lineage>
</organism>
<dbReference type="STRING" id="690850.Desaf_0160"/>
<dbReference type="PROSITE" id="PS51276">
    <property type="entry name" value="PEPTIDASE_C56_PFPI"/>
    <property type="match status" value="1"/>
</dbReference>
<evidence type="ECO:0000313" key="3">
    <source>
        <dbReference type="EMBL" id="EGJ48520.1"/>
    </source>
</evidence>
<protein>
    <submittedName>
        <fullName evidence="3">Intracellular protease, PfpI family</fullName>
    </submittedName>
</protein>
<comment type="similarity">
    <text evidence="1">Belongs to the peptidase C56 family.</text>
</comment>
<dbReference type="GO" id="GO:0008233">
    <property type="term" value="F:peptidase activity"/>
    <property type="evidence" value="ECO:0007669"/>
    <property type="project" value="UniProtKB-KW"/>
</dbReference>
<dbReference type="Proteomes" id="UP000007844">
    <property type="component" value="Chromosome"/>
</dbReference>
<accession>F3YVC8</accession>